<reference evidence="2" key="1">
    <citation type="journal article" date="2019" name="Int. J. Syst. Evol. Microbiol.">
        <title>The Global Catalogue of Microorganisms (GCM) 10K type strain sequencing project: providing services to taxonomists for standard genome sequencing and annotation.</title>
        <authorList>
            <consortium name="The Broad Institute Genomics Platform"/>
            <consortium name="The Broad Institute Genome Sequencing Center for Infectious Disease"/>
            <person name="Wu L."/>
            <person name="Ma J."/>
        </authorList>
    </citation>
    <scope>NUCLEOTIDE SEQUENCE [LARGE SCALE GENOMIC DNA]</scope>
    <source>
        <strain evidence="2">CCUG 2113</strain>
    </source>
</reference>
<evidence type="ECO:0000313" key="2">
    <source>
        <dbReference type="Proteomes" id="UP001595693"/>
    </source>
</evidence>
<accession>A0ABV8DGN8</accession>
<keyword evidence="2" id="KW-1185">Reference proteome</keyword>
<protein>
    <submittedName>
        <fullName evidence="1">Uncharacterized protein</fullName>
    </submittedName>
</protein>
<comment type="caution">
    <text evidence="1">The sequence shown here is derived from an EMBL/GenBank/DDBJ whole genome shotgun (WGS) entry which is preliminary data.</text>
</comment>
<organism evidence="1 2">
    <name type="scientific">Acidovorax facilis</name>
    <dbReference type="NCBI Taxonomy" id="12917"/>
    <lineage>
        <taxon>Bacteria</taxon>
        <taxon>Pseudomonadati</taxon>
        <taxon>Pseudomonadota</taxon>
        <taxon>Betaproteobacteria</taxon>
        <taxon>Burkholderiales</taxon>
        <taxon>Comamonadaceae</taxon>
        <taxon>Acidovorax</taxon>
    </lineage>
</organism>
<name>A0ABV8DGN8_9BURK</name>
<dbReference type="EMBL" id="JBHSAJ010000066">
    <property type="protein sequence ID" value="MFC3937423.1"/>
    <property type="molecule type" value="Genomic_DNA"/>
</dbReference>
<dbReference type="Proteomes" id="UP001595693">
    <property type="component" value="Unassembled WGS sequence"/>
</dbReference>
<proteinExistence type="predicted"/>
<gene>
    <name evidence="1" type="ORF">ACFOW3_22605</name>
</gene>
<evidence type="ECO:0000313" key="1">
    <source>
        <dbReference type="EMBL" id="MFC3937423.1"/>
    </source>
</evidence>
<dbReference type="RefSeq" id="WP_055398303.1">
    <property type="nucleotide sequence ID" value="NZ_JAMXAX010000023.1"/>
</dbReference>
<sequence length="265" mass="28214">MLDISFHQAAGLHSFTPQSELRVVAVASQDNAGTGLETLWQICASLQRLGYPVVVLDGTAQETDEYPGLLHLLQQAPWNEGVSLNMGAMASSLAVIPAAKGLQRIGREASRNETAPLHALVPYFRTYGLVVLHAPAATLGSLLTHTATIPLVVMGGGSAGVLTTYKSLKQIAVDTGLPCMVAALLRSASVAERRKTQHALQTLQDCAERHLGGPVRTTTIATQSPQDLQRLALQLLENAGTISESLTALPPCNMTEMQAHFVRSH</sequence>